<evidence type="ECO:0000256" key="1">
    <source>
        <dbReference type="ARBA" id="ARBA00022490"/>
    </source>
</evidence>
<feature type="compositionally biased region" description="Polar residues" evidence="6">
    <location>
        <begin position="14"/>
        <end position="23"/>
    </location>
</feature>
<dbReference type="Proteomes" id="UP001161422">
    <property type="component" value="Unassembled WGS sequence"/>
</dbReference>
<keyword evidence="4 5" id="KW-0560">Oxidoreductase</keyword>
<dbReference type="GO" id="GO:0005737">
    <property type="term" value="C:cytoplasm"/>
    <property type="evidence" value="ECO:0007669"/>
    <property type="project" value="UniProtKB-SubCell"/>
</dbReference>
<feature type="region of interest" description="Disordered" evidence="6">
    <location>
        <begin position="1"/>
        <end position="23"/>
    </location>
</feature>
<feature type="binding site" evidence="5">
    <location>
        <begin position="105"/>
        <end position="107"/>
    </location>
    <ligand>
        <name>substrate</name>
    </ligand>
</feature>
<comment type="function">
    <text evidence="5">Catalyzes the NADPH-dependent reduction of 7-cyano-7-deazaguanine (preQ0) to 7-aminomethyl-7-deazaguanine (preQ1).</text>
</comment>
<dbReference type="PANTHER" id="PTHR34354">
    <property type="entry name" value="NADPH-DEPENDENT 7-CYANO-7-DEAZAGUANINE REDUCTASE"/>
    <property type="match status" value="1"/>
</dbReference>
<evidence type="ECO:0000259" key="7">
    <source>
        <dbReference type="Pfam" id="PF14819"/>
    </source>
</evidence>
<reference evidence="8" key="1">
    <citation type="journal article" date="2014" name="Int. J. Syst. Evol. Microbiol.">
        <title>Complete genome sequence of Corynebacterium casei LMG S-19264T (=DSM 44701T), isolated from a smear-ripened cheese.</title>
        <authorList>
            <consortium name="US DOE Joint Genome Institute (JGI-PGF)"/>
            <person name="Walter F."/>
            <person name="Albersmeier A."/>
            <person name="Kalinowski J."/>
            <person name="Ruckert C."/>
        </authorList>
    </citation>
    <scope>NUCLEOTIDE SEQUENCE</scope>
    <source>
        <strain evidence="8">NBRC 101628</strain>
    </source>
</reference>
<dbReference type="GO" id="GO:0008616">
    <property type="term" value="P:tRNA queuosine(34) biosynthetic process"/>
    <property type="evidence" value="ECO:0007669"/>
    <property type="project" value="UniProtKB-UniRule"/>
</dbReference>
<dbReference type="InterPro" id="IPR043133">
    <property type="entry name" value="GTP-CH-I_C/QueF"/>
</dbReference>
<keyword evidence="3 5" id="KW-0521">NADP</keyword>
<proteinExistence type="inferred from homology"/>
<protein>
    <recommendedName>
        <fullName evidence="5">NADPH-dependent 7-cyano-7-deazaguanine reductase</fullName>
        <ecNumber evidence="5">1.7.1.13</ecNumber>
    </recommendedName>
    <alternativeName>
        <fullName evidence="5">7-cyano-7-carbaguanine reductase</fullName>
    </alternativeName>
    <alternativeName>
        <fullName evidence="5">NADPH-dependent nitrile oxidoreductase</fullName>
    </alternativeName>
    <alternativeName>
        <fullName evidence="5">PreQ(0) reductase</fullName>
    </alternativeName>
</protein>
<dbReference type="NCBIfam" id="TIGR03138">
    <property type="entry name" value="QueF"/>
    <property type="match status" value="1"/>
</dbReference>
<dbReference type="Pfam" id="PF14819">
    <property type="entry name" value="QueF_N"/>
    <property type="match status" value="1"/>
</dbReference>
<evidence type="ECO:0000313" key="8">
    <source>
        <dbReference type="EMBL" id="GLP96737.1"/>
    </source>
</evidence>
<comment type="caution">
    <text evidence="8">The sequence shown here is derived from an EMBL/GenBank/DDBJ whole genome shotgun (WGS) entry which is preliminary data.</text>
</comment>
<evidence type="ECO:0000256" key="4">
    <source>
        <dbReference type="ARBA" id="ARBA00023002"/>
    </source>
</evidence>
<evidence type="ECO:0000256" key="2">
    <source>
        <dbReference type="ARBA" id="ARBA00022785"/>
    </source>
</evidence>
<keyword evidence="1 5" id="KW-0963">Cytoplasm</keyword>
<evidence type="ECO:0000256" key="6">
    <source>
        <dbReference type="SAM" id="MobiDB-lite"/>
    </source>
</evidence>
<dbReference type="GO" id="GO:0033739">
    <property type="term" value="F:preQ1 synthase activity"/>
    <property type="evidence" value="ECO:0007669"/>
    <property type="project" value="UniProtKB-UniRule"/>
</dbReference>
<keyword evidence="9" id="KW-1185">Reference proteome</keyword>
<dbReference type="InterPro" id="IPR050084">
    <property type="entry name" value="NADPH_dep_7-cyano-7-deazaG_red"/>
</dbReference>
<gene>
    <name evidence="5 8" type="primary">queF</name>
    <name evidence="8" type="ORF">GCM10007895_20430</name>
</gene>
<dbReference type="Gene3D" id="3.30.1130.10">
    <property type="match status" value="2"/>
</dbReference>
<comment type="catalytic activity">
    <reaction evidence="5">
        <text>7-aminomethyl-7-carbaguanine + 2 NADP(+) = 7-cyano-7-carbaguanine + 2 NADPH + 3 H(+)</text>
        <dbReference type="Rhea" id="RHEA:13409"/>
        <dbReference type="ChEBI" id="CHEBI:15378"/>
        <dbReference type="ChEBI" id="CHEBI:45075"/>
        <dbReference type="ChEBI" id="CHEBI:57783"/>
        <dbReference type="ChEBI" id="CHEBI:58349"/>
        <dbReference type="ChEBI" id="CHEBI:58703"/>
        <dbReference type="EC" id="1.7.1.13"/>
    </reaction>
</comment>
<dbReference type="InterPro" id="IPR029139">
    <property type="entry name" value="QueF_N"/>
</dbReference>
<comment type="pathway">
    <text evidence="5">tRNA modification; tRNA-queuosine biosynthesis.</text>
</comment>
<accession>A0AA37RY15</accession>
<feature type="domain" description="NADPH-dependent 7-cyano-7-deazaguanine reductase N-terminal" evidence="7">
    <location>
        <begin position="39"/>
        <end position="147"/>
    </location>
</feature>
<dbReference type="SUPFAM" id="SSF55620">
    <property type="entry name" value="Tetrahydrobiopterin biosynthesis enzymes-like"/>
    <property type="match status" value="1"/>
</dbReference>
<comment type="similarity">
    <text evidence="5">Belongs to the GTP cyclohydrolase I family. QueF type 2 subfamily.</text>
</comment>
<comment type="subunit">
    <text evidence="5">Homodimer.</text>
</comment>
<dbReference type="Pfam" id="PF14489">
    <property type="entry name" value="QueF"/>
    <property type="match status" value="1"/>
</dbReference>
<dbReference type="AlphaFoldDB" id="A0AA37RY15"/>
<organism evidence="8 9">
    <name type="scientific">Paraferrimonas sedimenticola</name>
    <dbReference type="NCBI Taxonomy" id="375674"/>
    <lineage>
        <taxon>Bacteria</taxon>
        <taxon>Pseudomonadati</taxon>
        <taxon>Pseudomonadota</taxon>
        <taxon>Gammaproteobacteria</taxon>
        <taxon>Alteromonadales</taxon>
        <taxon>Ferrimonadaceae</taxon>
        <taxon>Paraferrimonas</taxon>
    </lineage>
</organism>
<dbReference type="InterPro" id="IPR016428">
    <property type="entry name" value="QueF_type2"/>
</dbReference>
<dbReference type="PIRSF" id="PIRSF004750">
    <property type="entry name" value="Nitrile_oxidored_YqcD_prd"/>
    <property type="match status" value="1"/>
</dbReference>
<feature type="active site" description="Thioimide intermediate" evidence="5">
    <location>
        <position position="207"/>
    </location>
</feature>
<reference evidence="8" key="2">
    <citation type="submission" date="2023-01" db="EMBL/GenBank/DDBJ databases">
        <title>Draft genome sequence of Paraferrimonas sedimenticola strain NBRC 101628.</title>
        <authorList>
            <person name="Sun Q."/>
            <person name="Mori K."/>
        </authorList>
    </citation>
    <scope>NUCLEOTIDE SEQUENCE</scope>
    <source>
        <strain evidence="8">NBRC 101628</strain>
    </source>
</reference>
<feature type="active site" description="Proton donor" evidence="5">
    <location>
        <position position="214"/>
    </location>
</feature>
<evidence type="ECO:0000256" key="5">
    <source>
        <dbReference type="HAMAP-Rule" id="MF_00817"/>
    </source>
</evidence>
<feature type="binding site" evidence="5">
    <location>
        <begin position="275"/>
        <end position="276"/>
    </location>
    <ligand>
        <name>NADPH</name>
        <dbReference type="ChEBI" id="CHEBI:57783"/>
    </ligand>
</feature>
<comment type="subcellular location">
    <subcellularLocation>
        <location evidence="5">Cytoplasm</location>
    </subcellularLocation>
</comment>
<dbReference type="InterPro" id="IPR029500">
    <property type="entry name" value="QueF"/>
</dbReference>
<feature type="binding site" evidence="5">
    <location>
        <begin position="246"/>
        <end position="247"/>
    </location>
    <ligand>
        <name>substrate</name>
    </ligand>
</feature>
<keyword evidence="2 5" id="KW-0671">Queuosine biosynthesis</keyword>
<evidence type="ECO:0000313" key="9">
    <source>
        <dbReference type="Proteomes" id="UP001161422"/>
    </source>
</evidence>
<dbReference type="EMBL" id="BSNC01000005">
    <property type="protein sequence ID" value="GLP96737.1"/>
    <property type="molecule type" value="Genomic_DNA"/>
</dbReference>
<sequence length="299" mass="33879">MAPSLHRLARQMTHKPTTPKSYQQAEALSDLTLGQSTEYKSEYDASLLQGVPRSLNRDAIELSGELPFSGSDLWTGFELSWLNSKGKPVVAILEAQVPCTSPNLVESKSFKLYLNSFNQTRFDSTEAVANILSQDLSACAGGDVLVNVTPAREFPKQVVTELSGDNIDEQDISIDNYEFNPDWLKDAADTSNLVEETLNSDLLKSNCLITSQPDWGSVQIRYKGPKIDREALLRYLISFRQHNEFHEQCVERIFMDLMRYCHCEQLSVYARYTRRGGLDINPFRSNFEPTPKNIRLARQ</sequence>
<evidence type="ECO:0000256" key="3">
    <source>
        <dbReference type="ARBA" id="ARBA00022857"/>
    </source>
</evidence>
<dbReference type="PANTHER" id="PTHR34354:SF1">
    <property type="entry name" value="NADPH-DEPENDENT 7-CYANO-7-DEAZAGUANINE REDUCTASE"/>
    <property type="match status" value="1"/>
</dbReference>
<dbReference type="HAMAP" id="MF_00817">
    <property type="entry name" value="QueF_type2"/>
    <property type="match status" value="1"/>
</dbReference>
<dbReference type="EC" id="1.7.1.13" evidence="5"/>
<name>A0AA37RY15_9GAMM</name>
<feature type="binding site" evidence="5">
    <location>
        <begin position="107"/>
        <end position="108"/>
    </location>
    <ligand>
        <name>NADPH</name>
        <dbReference type="ChEBI" id="CHEBI:57783"/>
    </ligand>
</feature>